<dbReference type="SUPFAM" id="SSF55961">
    <property type="entry name" value="Bet v1-like"/>
    <property type="match status" value="1"/>
</dbReference>
<dbReference type="Proteomes" id="UP000544110">
    <property type="component" value="Unassembled WGS sequence"/>
</dbReference>
<name>A0A7Y9UJD2_9ACTN</name>
<keyword evidence="2" id="KW-1185">Reference proteome</keyword>
<dbReference type="InterPro" id="IPR019587">
    <property type="entry name" value="Polyketide_cyclase/dehydratase"/>
</dbReference>
<gene>
    <name evidence="1" type="ORF">BJ989_000407</name>
</gene>
<evidence type="ECO:0000313" key="1">
    <source>
        <dbReference type="EMBL" id="NYG54103.1"/>
    </source>
</evidence>
<sequence length="141" mass="15131">MASTTTRATKVVDRPIEQVWAALVDHEGMASWGPGLQVTLTTPGREERNGVGAVRRIAAPGPAPAIVEEVTECTPYALGYRALSGVPFKDYSGRVTLRDVGGRTEVTWALTARTRVAPEKLVLAGTTRALLAAFTRSLRRS</sequence>
<dbReference type="Gene3D" id="3.30.530.20">
    <property type="match status" value="1"/>
</dbReference>
<dbReference type="InterPro" id="IPR023393">
    <property type="entry name" value="START-like_dom_sf"/>
</dbReference>
<dbReference type="CDD" id="cd07821">
    <property type="entry name" value="PYR_PYL_RCAR_like"/>
    <property type="match status" value="1"/>
</dbReference>
<dbReference type="RefSeq" id="WP_179516796.1">
    <property type="nucleotide sequence ID" value="NZ_JACCAC010000001.1"/>
</dbReference>
<accession>A0A7Y9UJD2</accession>
<dbReference type="Pfam" id="PF10604">
    <property type="entry name" value="Polyketide_cyc2"/>
    <property type="match status" value="1"/>
</dbReference>
<comment type="caution">
    <text evidence="1">The sequence shown here is derived from an EMBL/GenBank/DDBJ whole genome shotgun (WGS) entry which is preliminary data.</text>
</comment>
<proteinExistence type="predicted"/>
<protein>
    <submittedName>
        <fullName evidence="1">Uncharacterized protein YndB with AHSA1/START domain</fullName>
    </submittedName>
</protein>
<evidence type="ECO:0000313" key="2">
    <source>
        <dbReference type="Proteomes" id="UP000544110"/>
    </source>
</evidence>
<organism evidence="1 2">
    <name type="scientific">Nocardioides perillae</name>
    <dbReference type="NCBI Taxonomy" id="1119534"/>
    <lineage>
        <taxon>Bacteria</taxon>
        <taxon>Bacillati</taxon>
        <taxon>Actinomycetota</taxon>
        <taxon>Actinomycetes</taxon>
        <taxon>Propionibacteriales</taxon>
        <taxon>Nocardioidaceae</taxon>
        <taxon>Nocardioides</taxon>
    </lineage>
</organism>
<dbReference type="EMBL" id="JACCAC010000001">
    <property type="protein sequence ID" value="NYG54103.1"/>
    <property type="molecule type" value="Genomic_DNA"/>
</dbReference>
<dbReference type="AlphaFoldDB" id="A0A7Y9UJD2"/>
<reference evidence="1 2" key="1">
    <citation type="submission" date="2020-07" db="EMBL/GenBank/DDBJ databases">
        <title>Sequencing the genomes of 1000 actinobacteria strains.</title>
        <authorList>
            <person name="Klenk H.-P."/>
        </authorList>
    </citation>
    <scope>NUCLEOTIDE SEQUENCE [LARGE SCALE GENOMIC DNA]</scope>
    <source>
        <strain evidence="1 2">DSM 24552</strain>
    </source>
</reference>